<keyword evidence="3 6" id="KW-0812">Transmembrane</keyword>
<dbReference type="PANTHER" id="PTHR43461:SF1">
    <property type="entry name" value="TRANSMEMBRANE PROTEIN 256"/>
    <property type="match status" value="1"/>
</dbReference>
<keyword evidence="7" id="KW-0732">Signal</keyword>
<dbReference type="AlphaFoldDB" id="A0A369ZUA3"/>
<keyword evidence="4 6" id="KW-1133">Transmembrane helix</keyword>
<dbReference type="PANTHER" id="PTHR43461">
    <property type="entry name" value="TRANSMEMBRANE PROTEIN 256"/>
    <property type="match status" value="1"/>
</dbReference>
<evidence type="ECO:0000256" key="4">
    <source>
        <dbReference type="ARBA" id="ARBA00022989"/>
    </source>
</evidence>
<dbReference type="GO" id="GO:0005886">
    <property type="term" value="C:plasma membrane"/>
    <property type="evidence" value="ECO:0007669"/>
    <property type="project" value="TreeGrafter"/>
</dbReference>
<dbReference type="Proteomes" id="UP000253945">
    <property type="component" value="Unassembled WGS sequence"/>
</dbReference>
<evidence type="ECO:0000313" key="8">
    <source>
        <dbReference type="EMBL" id="RDF11721.1"/>
    </source>
</evidence>
<dbReference type="Pfam" id="PF04241">
    <property type="entry name" value="DUF423"/>
    <property type="match status" value="1"/>
</dbReference>
<organism evidence="8 9">
    <name type="scientific">Haemophilus paraphrohaemolyticus</name>
    <dbReference type="NCBI Taxonomy" id="736"/>
    <lineage>
        <taxon>Bacteria</taxon>
        <taxon>Pseudomonadati</taxon>
        <taxon>Pseudomonadota</taxon>
        <taxon>Gammaproteobacteria</taxon>
        <taxon>Pasteurellales</taxon>
        <taxon>Pasteurellaceae</taxon>
        <taxon>Haemophilus</taxon>
    </lineage>
</organism>
<keyword evidence="9" id="KW-1185">Reference proteome</keyword>
<evidence type="ECO:0000256" key="2">
    <source>
        <dbReference type="ARBA" id="ARBA00009694"/>
    </source>
</evidence>
<evidence type="ECO:0000313" key="9">
    <source>
        <dbReference type="Proteomes" id="UP000253945"/>
    </source>
</evidence>
<dbReference type="EMBL" id="QEQF01000001">
    <property type="protein sequence ID" value="RDF11721.1"/>
    <property type="molecule type" value="Genomic_DNA"/>
</dbReference>
<reference evidence="8 9" key="1">
    <citation type="submission" date="2018-05" db="EMBL/GenBank/DDBJ databases">
        <title>Draft Genome Sequences for a Diverse set of 7 Haemophilus Species.</title>
        <authorList>
            <person name="Nichols M."/>
            <person name="Topaz N."/>
            <person name="Wang X."/>
            <person name="Wang X."/>
            <person name="Boxrud D."/>
        </authorList>
    </citation>
    <scope>NUCLEOTIDE SEQUENCE [LARGE SCALE GENOMIC DNA]</scope>
    <source>
        <strain evidence="8 9">C2014016342</strain>
    </source>
</reference>
<gene>
    <name evidence="8" type="ORF">DPV92_00660</name>
</gene>
<evidence type="ECO:0000256" key="1">
    <source>
        <dbReference type="ARBA" id="ARBA00004141"/>
    </source>
</evidence>
<keyword evidence="5 6" id="KW-0472">Membrane</keyword>
<feature type="chain" id="PRO_5016711815" evidence="7">
    <location>
        <begin position="24"/>
        <end position="132"/>
    </location>
</feature>
<comment type="caution">
    <text evidence="8">The sequence shown here is derived from an EMBL/GenBank/DDBJ whole genome shotgun (WGS) entry which is preliminary data.</text>
</comment>
<evidence type="ECO:0000256" key="7">
    <source>
        <dbReference type="SAM" id="SignalP"/>
    </source>
</evidence>
<feature type="transmembrane region" description="Helical" evidence="6">
    <location>
        <begin position="47"/>
        <end position="63"/>
    </location>
</feature>
<accession>A0A369ZUA3</accession>
<sequence length="132" mass="14451">MKNKFLAFSAFSGFFCIALGAFAAHGLQNVLEPKELAWIQTGIQYQVFHTLALLALGLFQIANHLQNPPACRAKAFNIIGGSWILGILLFSGSLYSLAFTGVKGFAWSTPIGGIFFMIGWAALFYISVRTRK</sequence>
<evidence type="ECO:0000256" key="6">
    <source>
        <dbReference type="SAM" id="Phobius"/>
    </source>
</evidence>
<evidence type="ECO:0000256" key="3">
    <source>
        <dbReference type="ARBA" id="ARBA00022692"/>
    </source>
</evidence>
<feature type="signal peptide" evidence="7">
    <location>
        <begin position="1"/>
        <end position="23"/>
    </location>
</feature>
<feature type="transmembrane region" description="Helical" evidence="6">
    <location>
        <begin position="75"/>
        <end position="98"/>
    </location>
</feature>
<evidence type="ECO:0000256" key="5">
    <source>
        <dbReference type="ARBA" id="ARBA00023136"/>
    </source>
</evidence>
<comment type="subcellular location">
    <subcellularLocation>
        <location evidence="1">Membrane</location>
        <topology evidence="1">Multi-pass membrane protein</topology>
    </subcellularLocation>
</comment>
<dbReference type="InterPro" id="IPR006696">
    <property type="entry name" value="DUF423"/>
</dbReference>
<feature type="transmembrane region" description="Helical" evidence="6">
    <location>
        <begin position="104"/>
        <end position="126"/>
    </location>
</feature>
<proteinExistence type="inferred from homology"/>
<comment type="similarity">
    <text evidence="2">Belongs to the UPF0382 family.</text>
</comment>
<protein>
    <submittedName>
        <fullName evidence="8">DUF423 domain-containing protein</fullName>
    </submittedName>
</protein>
<name>A0A369ZUA3_9PAST</name>
<dbReference type="RefSeq" id="WP_111353166.1">
    <property type="nucleotide sequence ID" value="NZ_JAGZXP010000192.1"/>
</dbReference>
<dbReference type="STRING" id="736.B0184_07315"/>